<dbReference type="RefSeq" id="XP_002541965.1">
    <property type="nucleotide sequence ID" value="XM_002541919.1"/>
</dbReference>
<name>C4JIE4_UNCRE</name>
<keyword evidence="2" id="KW-1185">Reference proteome</keyword>
<sequence>MAFLRFISRSASARLYPTTNIRSFATNPSKWNTSQPGSDTETPRKIPFSAFKRPLAKVFLGSFLTYQIIYVIWLQLECEESKAMMQREFSRLEKEARDLVAANDAKKS</sequence>
<dbReference type="OMA" id="QKPSAYK"/>
<evidence type="ECO:0000313" key="2">
    <source>
        <dbReference type="Proteomes" id="UP000002058"/>
    </source>
</evidence>
<evidence type="ECO:0000313" key="1">
    <source>
        <dbReference type="EMBL" id="EEP76632.1"/>
    </source>
</evidence>
<dbReference type="eggNOG" id="ENOG502SXHS">
    <property type="taxonomic scope" value="Eukaryota"/>
</dbReference>
<dbReference type="AlphaFoldDB" id="C4JIE4"/>
<dbReference type="HOGENOM" id="CLU_137473_1_1_1"/>
<dbReference type="GeneID" id="8440735"/>
<gene>
    <name evidence="1" type="ORF">UREG_01481</name>
</gene>
<proteinExistence type="predicted"/>
<accession>C4JIE4</accession>
<dbReference type="OrthoDB" id="2120024at2759"/>
<dbReference type="VEuPathDB" id="FungiDB:UREG_01481"/>
<organism evidence="1 2">
    <name type="scientific">Uncinocarpus reesii (strain UAMH 1704)</name>
    <dbReference type="NCBI Taxonomy" id="336963"/>
    <lineage>
        <taxon>Eukaryota</taxon>
        <taxon>Fungi</taxon>
        <taxon>Dikarya</taxon>
        <taxon>Ascomycota</taxon>
        <taxon>Pezizomycotina</taxon>
        <taxon>Eurotiomycetes</taxon>
        <taxon>Eurotiomycetidae</taxon>
        <taxon>Onygenales</taxon>
        <taxon>Onygenaceae</taxon>
        <taxon>Uncinocarpus</taxon>
    </lineage>
</organism>
<reference evidence="2" key="1">
    <citation type="journal article" date="2009" name="Genome Res.">
        <title>Comparative genomic analyses of the human fungal pathogens Coccidioides and their relatives.</title>
        <authorList>
            <person name="Sharpton T.J."/>
            <person name="Stajich J.E."/>
            <person name="Rounsley S.D."/>
            <person name="Gardner M.J."/>
            <person name="Wortman J.R."/>
            <person name="Jordar V.S."/>
            <person name="Maiti R."/>
            <person name="Kodira C.D."/>
            <person name="Neafsey D.E."/>
            <person name="Zeng Q."/>
            <person name="Hung C.-Y."/>
            <person name="McMahan C."/>
            <person name="Muszewska A."/>
            <person name="Grynberg M."/>
            <person name="Mandel M.A."/>
            <person name="Kellner E.M."/>
            <person name="Barker B.M."/>
            <person name="Galgiani J.N."/>
            <person name="Orbach M.J."/>
            <person name="Kirkland T.N."/>
            <person name="Cole G.T."/>
            <person name="Henn M.R."/>
            <person name="Birren B.W."/>
            <person name="Taylor J.W."/>
        </authorList>
    </citation>
    <scope>NUCLEOTIDE SEQUENCE [LARGE SCALE GENOMIC DNA]</scope>
    <source>
        <strain evidence="2">UAMH 1704</strain>
    </source>
</reference>
<dbReference type="Proteomes" id="UP000002058">
    <property type="component" value="Unassembled WGS sequence"/>
</dbReference>
<dbReference type="EMBL" id="CH476615">
    <property type="protein sequence ID" value="EEP76632.1"/>
    <property type="molecule type" value="Genomic_DNA"/>
</dbReference>
<protein>
    <submittedName>
        <fullName evidence="1">Uncharacterized protein</fullName>
    </submittedName>
</protein>
<dbReference type="InParanoid" id="C4JIE4"/>
<dbReference type="KEGG" id="ure:UREG_01481"/>